<evidence type="ECO:0000256" key="13">
    <source>
        <dbReference type="SAM" id="Phobius"/>
    </source>
</evidence>
<feature type="transmembrane region" description="Helical" evidence="13">
    <location>
        <begin position="25"/>
        <end position="45"/>
    </location>
</feature>
<keyword evidence="12" id="KW-0807">Transducer</keyword>
<name>A0AA41NBX4_SCICA</name>
<evidence type="ECO:0000256" key="11">
    <source>
        <dbReference type="ARBA" id="ARBA00023180"/>
    </source>
</evidence>
<keyword evidence="6 13" id="KW-1133">Transmembrane helix</keyword>
<feature type="transmembrane region" description="Helical" evidence="13">
    <location>
        <begin position="88"/>
        <end position="106"/>
    </location>
</feature>
<keyword evidence="4 13" id="KW-0812">Transmembrane</keyword>
<comment type="caution">
    <text evidence="14">The sequence shown here is derived from an EMBL/GenBank/DDBJ whole genome shotgun (WGS) entry which is preliminary data.</text>
</comment>
<dbReference type="PANTHER" id="PTHR24242">
    <property type="entry name" value="G-PROTEIN COUPLED RECEPTOR"/>
    <property type="match status" value="1"/>
</dbReference>
<keyword evidence="2" id="KW-1003">Cell membrane</keyword>
<feature type="transmembrane region" description="Helical" evidence="13">
    <location>
        <begin position="57"/>
        <end position="76"/>
    </location>
</feature>
<dbReference type="InterPro" id="IPR050939">
    <property type="entry name" value="Olfactory_GPCR1"/>
</dbReference>
<evidence type="ECO:0000256" key="7">
    <source>
        <dbReference type="ARBA" id="ARBA00023040"/>
    </source>
</evidence>
<keyword evidence="15" id="KW-1185">Reference proteome</keyword>
<evidence type="ECO:0000256" key="6">
    <source>
        <dbReference type="ARBA" id="ARBA00022989"/>
    </source>
</evidence>
<dbReference type="Proteomes" id="UP001166674">
    <property type="component" value="Unassembled WGS sequence"/>
</dbReference>
<comment type="subcellular location">
    <subcellularLocation>
        <location evidence="1">Cell membrane</location>
        <topology evidence="1">Multi-pass membrane protein</topology>
    </subcellularLocation>
</comment>
<evidence type="ECO:0000256" key="1">
    <source>
        <dbReference type="ARBA" id="ARBA00004651"/>
    </source>
</evidence>
<dbReference type="SUPFAM" id="SSF81321">
    <property type="entry name" value="Family A G protein-coupled receptor-like"/>
    <property type="match status" value="1"/>
</dbReference>
<keyword evidence="10 14" id="KW-0675">Receptor</keyword>
<dbReference type="GO" id="GO:0005886">
    <property type="term" value="C:plasma membrane"/>
    <property type="evidence" value="ECO:0007669"/>
    <property type="project" value="UniProtKB-SubCell"/>
</dbReference>
<keyword evidence="9" id="KW-1015">Disulfide bond</keyword>
<sequence length="107" mass="12130">MNASGDNMVTEFILLSFSCSRETQALLFILSYILTLMGNGAIICAVKLDHKPHTPMYLLLANFSFLEICYINTTVPNMLQNFLSETKTISFTACFLQFYFFFSLGIN</sequence>
<gene>
    <name evidence="14" type="ORF">SUZIE_193680</name>
</gene>
<accession>A0AA41NBX4</accession>
<reference evidence="14" key="1">
    <citation type="submission" date="2020-03" db="EMBL/GenBank/DDBJ databases">
        <title>Studies in the Genomics of Life Span.</title>
        <authorList>
            <person name="Glass D."/>
        </authorList>
    </citation>
    <scope>NUCLEOTIDE SEQUENCE</scope>
    <source>
        <strain evidence="14">SUZIE</strain>
        <tissue evidence="14">Muscle</tissue>
    </source>
</reference>
<evidence type="ECO:0000256" key="12">
    <source>
        <dbReference type="ARBA" id="ARBA00023224"/>
    </source>
</evidence>
<dbReference type="Gene3D" id="1.20.1070.10">
    <property type="entry name" value="Rhodopsin 7-helix transmembrane proteins"/>
    <property type="match status" value="1"/>
</dbReference>
<evidence type="ECO:0000256" key="10">
    <source>
        <dbReference type="ARBA" id="ARBA00023170"/>
    </source>
</evidence>
<dbReference type="PANTHER" id="PTHR24242:SF388">
    <property type="entry name" value="OLFACTORY RECEPTOR"/>
    <property type="match status" value="1"/>
</dbReference>
<keyword evidence="8 13" id="KW-0472">Membrane</keyword>
<evidence type="ECO:0000313" key="14">
    <source>
        <dbReference type="EMBL" id="MBZ3887585.1"/>
    </source>
</evidence>
<keyword evidence="5" id="KW-0552">Olfaction</keyword>
<keyword evidence="3" id="KW-0716">Sensory transduction</keyword>
<evidence type="ECO:0000256" key="9">
    <source>
        <dbReference type="ARBA" id="ARBA00023157"/>
    </source>
</evidence>
<evidence type="ECO:0000256" key="5">
    <source>
        <dbReference type="ARBA" id="ARBA00022725"/>
    </source>
</evidence>
<evidence type="ECO:0000256" key="2">
    <source>
        <dbReference type="ARBA" id="ARBA00022475"/>
    </source>
</evidence>
<dbReference type="EMBL" id="JAATJV010417100">
    <property type="protein sequence ID" value="MBZ3887585.1"/>
    <property type="molecule type" value="Genomic_DNA"/>
</dbReference>
<dbReference type="AlphaFoldDB" id="A0AA41NBX4"/>
<evidence type="ECO:0000256" key="4">
    <source>
        <dbReference type="ARBA" id="ARBA00022692"/>
    </source>
</evidence>
<dbReference type="InterPro" id="IPR000725">
    <property type="entry name" value="Olfact_rcpt"/>
</dbReference>
<keyword evidence="7" id="KW-0297">G-protein coupled receptor</keyword>
<evidence type="ECO:0000313" key="15">
    <source>
        <dbReference type="Proteomes" id="UP001166674"/>
    </source>
</evidence>
<evidence type="ECO:0000256" key="8">
    <source>
        <dbReference type="ARBA" id="ARBA00023136"/>
    </source>
</evidence>
<organism evidence="14 15">
    <name type="scientific">Sciurus carolinensis</name>
    <name type="common">Eastern gray squirrel</name>
    <dbReference type="NCBI Taxonomy" id="30640"/>
    <lineage>
        <taxon>Eukaryota</taxon>
        <taxon>Metazoa</taxon>
        <taxon>Chordata</taxon>
        <taxon>Craniata</taxon>
        <taxon>Vertebrata</taxon>
        <taxon>Euteleostomi</taxon>
        <taxon>Mammalia</taxon>
        <taxon>Eutheria</taxon>
        <taxon>Euarchontoglires</taxon>
        <taxon>Glires</taxon>
        <taxon>Rodentia</taxon>
        <taxon>Sciuromorpha</taxon>
        <taxon>Sciuridae</taxon>
        <taxon>Sciurinae</taxon>
        <taxon>Sciurini</taxon>
        <taxon>Sciurus</taxon>
    </lineage>
</organism>
<evidence type="ECO:0000256" key="3">
    <source>
        <dbReference type="ARBA" id="ARBA00022606"/>
    </source>
</evidence>
<dbReference type="Pfam" id="PF13853">
    <property type="entry name" value="7tm_4"/>
    <property type="match status" value="1"/>
</dbReference>
<keyword evidence="11" id="KW-0325">Glycoprotein</keyword>
<dbReference type="GO" id="GO:0004984">
    <property type="term" value="F:olfactory receptor activity"/>
    <property type="evidence" value="ECO:0007669"/>
    <property type="project" value="InterPro"/>
</dbReference>
<dbReference type="GO" id="GO:0004930">
    <property type="term" value="F:G protein-coupled receptor activity"/>
    <property type="evidence" value="ECO:0007669"/>
    <property type="project" value="UniProtKB-KW"/>
</dbReference>
<protein>
    <submittedName>
        <fullName evidence="14">Olfactory receptor 11G2</fullName>
    </submittedName>
</protein>
<proteinExistence type="predicted"/>